<gene>
    <name evidence="1" type="ORF">SAMN05421720_105109</name>
</gene>
<dbReference type="STRING" id="69960.SAMN05421720_105109"/>
<evidence type="ECO:0000313" key="2">
    <source>
        <dbReference type="Proteomes" id="UP000199412"/>
    </source>
</evidence>
<organism evidence="1 2">
    <name type="scientific">Rhodospira trueperi</name>
    <dbReference type="NCBI Taxonomy" id="69960"/>
    <lineage>
        <taxon>Bacteria</taxon>
        <taxon>Pseudomonadati</taxon>
        <taxon>Pseudomonadota</taxon>
        <taxon>Alphaproteobacteria</taxon>
        <taxon>Rhodospirillales</taxon>
        <taxon>Rhodospirillaceae</taxon>
        <taxon>Rhodospira</taxon>
    </lineage>
</organism>
<protein>
    <submittedName>
        <fullName evidence="1">Uncharacterized protein</fullName>
    </submittedName>
</protein>
<dbReference type="RefSeq" id="WP_176793519.1">
    <property type="nucleotide sequence ID" value="NZ_FNAP01000005.1"/>
</dbReference>
<evidence type="ECO:0000313" key="1">
    <source>
        <dbReference type="EMBL" id="SDE28578.1"/>
    </source>
</evidence>
<proteinExistence type="predicted"/>
<sequence>MPPINPKFIIIVCVFAMIGLHACPQVSRSESAGPIIETPRADMEAGLITSGG</sequence>
<dbReference type="Proteomes" id="UP000199412">
    <property type="component" value="Unassembled WGS sequence"/>
</dbReference>
<dbReference type="EMBL" id="FNAP01000005">
    <property type="protein sequence ID" value="SDE28578.1"/>
    <property type="molecule type" value="Genomic_DNA"/>
</dbReference>
<reference evidence="1 2" key="1">
    <citation type="submission" date="2016-10" db="EMBL/GenBank/DDBJ databases">
        <authorList>
            <person name="de Groot N.N."/>
        </authorList>
    </citation>
    <scope>NUCLEOTIDE SEQUENCE [LARGE SCALE GENOMIC DNA]</scope>
    <source>
        <strain evidence="1 2">ATCC 700224</strain>
    </source>
</reference>
<dbReference type="AlphaFoldDB" id="A0A1G7BN68"/>
<name>A0A1G7BN68_9PROT</name>
<accession>A0A1G7BN68</accession>
<keyword evidence="2" id="KW-1185">Reference proteome</keyword>